<keyword evidence="2" id="KW-1185">Reference proteome</keyword>
<dbReference type="RefSeq" id="WP_178933029.1">
    <property type="nucleotide sequence ID" value="NZ_JACBAZ010000004.1"/>
</dbReference>
<proteinExistence type="predicted"/>
<dbReference type="EMBL" id="JACBAZ010000004">
    <property type="protein sequence ID" value="NWK56243.1"/>
    <property type="molecule type" value="Genomic_DNA"/>
</dbReference>
<evidence type="ECO:0000313" key="1">
    <source>
        <dbReference type="EMBL" id="NWK56243.1"/>
    </source>
</evidence>
<accession>A0A851GFD8</accession>
<name>A0A851GFD8_9BACT</name>
<protein>
    <submittedName>
        <fullName evidence="1">Uncharacterized protein</fullName>
    </submittedName>
</protein>
<sequence length="139" mass="15303">MARRSKSKQKNKSHLAVYLIIAAAVIGALAAGKMMLDKRAQHFAGLSELSVADFQQNANSLSGNEYRLTGKITETLKWTPDQGQLIWVSSSQEDNGNSAIPVKIPANIKKINLERGHTYTFRVEINREGLPVALEVKAK</sequence>
<dbReference type="Proteomes" id="UP000557872">
    <property type="component" value="Unassembled WGS sequence"/>
</dbReference>
<dbReference type="AlphaFoldDB" id="A0A851GFD8"/>
<organism evidence="1 2">
    <name type="scientific">Oceaniferula marina</name>
    <dbReference type="NCBI Taxonomy" id="2748318"/>
    <lineage>
        <taxon>Bacteria</taxon>
        <taxon>Pseudomonadati</taxon>
        <taxon>Verrucomicrobiota</taxon>
        <taxon>Verrucomicrobiia</taxon>
        <taxon>Verrucomicrobiales</taxon>
        <taxon>Verrucomicrobiaceae</taxon>
        <taxon>Oceaniferula</taxon>
    </lineage>
</organism>
<reference evidence="1 2" key="1">
    <citation type="submission" date="2020-07" db="EMBL/GenBank/DDBJ databases">
        <title>Roseicoccus Jingziensis gen. nov., sp. nov., isolated from coastal seawater.</title>
        <authorList>
            <person name="Feng X."/>
        </authorList>
    </citation>
    <scope>NUCLEOTIDE SEQUENCE [LARGE SCALE GENOMIC DNA]</scope>
    <source>
        <strain evidence="1 2">N1E253</strain>
    </source>
</reference>
<comment type="caution">
    <text evidence="1">The sequence shown here is derived from an EMBL/GenBank/DDBJ whole genome shotgun (WGS) entry which is preliminary data.</text>
</comment>
<evidence type="ECO:0000313" key="2">
    <source>
        <dbReference type="Proteomes" id="UP000557872"/>
    </source>
</evidence>
<gene>
    <name evidence="1" type="ORF">HW115_11525</name>
</gene>